<dbReference type="Proteomes" id="UP000031668">
    <property type="component" value="Unassembled WGS sequence"/>
</dbReference>
<proteinExistence type="predicted"/>
<sequence length="99" mass="11492">MSVLNEKQLKNAMFIMDDVPFHREASIKSFIAAIGHNIFTSTQALYLIQTRLCSLMGKYGLINQIQNATNFITSPNLKNYFKRLEKYFPDCLRKKEVID</sequence>
<comment type="caution">
    <text evidence="1">The sequence shown here is derived from an EMBL/GenBank/DDBJ whole genome shotgun (WGS) entry which is preliminary data.</text>
</comment>
<evidence type="ECO:0000313" key="1">
    <source>
        <dbReference type="EMBL" id="KII63349.1"/>
    </source>
</evidence>
<protein>
    <submittedName>
        <fullName evidence="1">Uncharacterized protein</fullName>
    </submittedName>
</protein>
<dbReference type="EMBL" id="JWZT01004691">
    <property type="protein sequence ID" value="KII63349.1"/>
    <property type="molecule type" value="Genomic_DNA"/>
</dbReference>
<gene>
    <name evidence="1" type="ORF">RF11_06265</name>
</gene>
<evidence type="ECO:0000313" key="2">
    <source>
        <dbReference type="Proteomes" id="UP000031668"/>
    </source>
</evidence>
<keyword evidence="2" id="KW-1185">Reference proteome</keyword>
<organism evidence="1 2">
    <name type="scientific">Thelohanellus kitauei</name>
    <name type="common">Myxosporean</name>
    <dbReference type="NCBI Taxonomy" id="669202"/>
    <lineage>
        <taxon>Eukaryota</taxon>
        <taxon>Metazoa</taxon>
        <taxon>Cnidaria</taxon>
        <taxon>Myxozoa</taxon>
        <taxon>Myxosporea</taxon>
        <taxon>Bivalvulida</taxon>
        <taxon>Platysporina</taxon>
        <taxon>Myxobolidae</taxon>
        <taxon>Thelohanellus</taxon>
    </lineage>
</organism>
<accession>A0A0C2MG48</accession>
<dbReference type="AlphaFoldDB" id="A0A0C2MG48"/>
<name>A0A0C2MG48_THEKT</name>
<reference evidence="1 2" key="1">
    <citation type="journal article" date="2014" name="Genome Biol. Evol.">
        <title>The genome of the myxosporean Thelohanellus kitauei shows adaptations to nutrient acquisition within its fish host.</title>
        <authorList>
            <person name="Yang Y."/>
            <person name="Xiong J."/>
            <person name="Zhou Z."/>
            <person name="Huo F."/>
            <person name="Miao W."/>
            <person name="Ran C."/>
            <person name="Liu Y."/>
            <person name="Zhang J."/>
            <person name="Feng J."/>
            <person name="Wang M."/>
            <person name="Wang M."/>
            <person name="Wang L."/>
            <person name="Yao B."/>
        </authorList>
    </citation>
    <scope>NUCLEOTIDE SEQUENCE [LARGE SCALE GENOMIC DNA]</scope>
    <source>
        <strain evidence="1">Wuqing</strain>
    </source>
</reference>